<gene>
    <name evidence="3" type="ORF">AKJ09_08143</name>
</gene>
<evidence type="ECO:0000256" key="1">
    <source>
        <dbReference type="SAM" id="MobiDB-lite"/>
    </source>
</evidence>
<evidence type="ECO:0008006" key="5">
    <source>
        <dbReference type="Google" id="ProtNLM"/>
    </source>
</evidence>
<feature type="region of interest" description="Disordered" evidence="1">
    <location>
        <begin position="24"/>
        <end position="53"/>
    </location>
</feature>
<dbReference type="KEGG" id="llu:AKJ09_08143"/>
<dbReference type="OrthoDB" id="5526512at2"/>
<dbReference type="PATRIC" id="fig|1391654.3.peg.8256"/>
<keyword evidence="4" id="KW-1185">Reference proteome</keyword>
<accession>A0A0K1Q7U1</accession>
<evidence type="ECO:0000313" key="3">
    <source>
        <dbReference type="EMBL" id="AKV01480.1"/>
    </source>
</evidence>
<organism evidence="3 4">
    <name type="scientific">Labilithrix luteola</name>
    <dbReference type="NCBI Taxonomy" id="1391654"/>
    <lineage>
        <taxon>Bacteria</taxon>
        <taxon>Pseudomonadati</taxon>
        <taxon>Myxococcota</taxon>
        <taxon>Polyangia</taxon>
        <taxon>Polyangiales</taxon>
        <taxon>Labilitrichaceae</taxon>
        <taxon>Labilithrix</taxon>
    </lineage>
</organism>
<protein>
    <recommendedName>
        <fullName evidence="5">Lipoprotein</fullName>
    </recommendedName>
</protein>
<sequence length="105" mass="10878">MKRFPLVLLVLGSIAVLVNACSSSSEEAAPSRPPHQTTPAPAEAGTSEDAAPPDPSCLGDAGCYLCEPKQLPDFLNACTDGECIPFDNSARLPLYKAGEALPPVP</sequence>
<dbReference type="EMBL" id="CP012333">
    <property type="protein sequence ID" value="AKV01480.1"/>
    <property type="molecule type" value="Genomic_DNA"/>
</dbReference>
<dbReference type="Proteomes" id="UP000064967">
    <property type="component" value="Chromosome"/>
</dbReference>
<dbReference type="AlphaFoldDB" id="A0A0K1Q7U1"/>
<evidence type="ECO:0000256" key="2">
    <source>
        <dbReference type="SAM" id="SignalP"/>
    </source>
</evidence>
<evidence type="ECO:0000313" key="4">
    <source>
        <dbReference type="Proteomes" id="UP000064967"/>
    </source>
</evidence>
<dbReference type="RefSeq" id="WP_146652574.1">
    <property type="nucleotide sequence ID" value="NZ_CP012333.1"/>
</dbReference>
<keyword evidence="2" id="KW-0732">Signal</keyword>
<dbReference type="STRING" id="1391654.AKJ09_08143"/>
<reference evidence="3 4" key="1">
    <citation type="submission" date="2015-08" db="EMBL/GenBank/DDBJ databases">
        <authorList>
            <person name="Babu N.S."/>
            <person name="Beckwith C.J."/>
            <person name="Beseler K.G."/>
            <person name="Brison A."/>
            <person name="Carone J.V."/>
            <person name="Caskin T.P."/>
            <person name="Diamond M."/>
            <person name="Durham M.E."/>
            <person name="Foxe J.M."/>
            <person name="Go M."/>
            <person name="Henderson B.A."/>
            <person name="Jones I.B."/>
            <person name="McGettigan J.A."/>
            <person name="Micheletti S.J."/>
            <person name="Nasrallah M.E."/>
            <person name="Ortiz D."/>
            <person name="Piller C.R."/>
            <person name="Privatt S.R."/>
            <person name="Schneider S.L."/>
            <person name="Sharp S."/>
            <person name="Smith T.C."/>
            <person name="Stanton J.D."/>
            <person name="Ullery H.E."/>
            <person name="Wilson R.J."/>
            <person name="Serrano M.G."/>
            <person name="Buck G."/>
            <person name="Lee V."/>
            <person name="Wang Y."/>
            <person name="Carvalho R."/>
            <person name="Voegtly L."/>
            <person name="Shi R."/>
            <person name="Duckworth R."/>
            <person name="Johnson A."/>
            <person name="Loviza R."/>
            <person name="Walstead R."/>
            <person name="Shah Z."/>
            <person name="Kiflezghi M."/>
            <person name="Wade K."/>
            <person name="Ball S.L."/>
            <person name="Bradley K.W."/>
            <person name="Asai D.J."/>
            <person name="Bowman C.A."/>
            <person name="Russell D.A."/>
            <person name="Pope W.H."/>
            <person name="Jacobs-Sera D."/>
            <person name="Hendrix R.W."/>
            <person name="Hatfull G.F."/>
        </authorList>
    </citation>
    <scope>NUCLEOTIDE SEQUENCE [LARGE SCALE GENOMIC DNA]</scope>
    <source>
        <strain evidence="3 4">DSM 27648</strain>
    </source>
</reference>
<feature type="chain" id="PRO_5005467227" description="Lipoprotein" evidence="2">
    <location>
        <begin position="21"/>
        <end position="105"/>
    </location>
</feature>
<proteinExistence type="predicted"/>
<feature type="signal peptide" evidence="2">
    <location>
        <begin position="1"/>
        <end position="20"/>
    </location>
</feature>
<name>A0A0K1Q7U1_9BACT</name>